<sequence length="315" mass="33945">MFINRVAHYIPDLVIPNAHFEKLNGLTNDWILERTGISERRRATEGENTNTMALEAVKKGIEAGLPYDISEINLIVGGTYSPYDTVGTLAHVIQAHIQVADIPVVSVSSACSTLLNCMEIVEGYFAMGKADKAIVVVSEHNSLYHNETDPMAGHLWGDGAAAFFISKEKQSETDFNVSQIITGGAATVGKGTEGVMLRPRDGGINMPFGKDVFINACAYMSKVTKDILENNGYSLNDLSYLVPHQANLRISKNITESLGLSENVALSNIEYLGNTGCAGAGIAFSEHQGEYKKGDKIVLVVFGGGYSYGAMLVEV</sequence>
<comment type="caution">
    <text evidence="5">The sequence shown here is derived from an EMBL/GenBank/DDBJ whole genome shotgun (WGS) entry which is preliminary data.</text>
</comment>
<dbReference type="EMBL" id="JAUHJS010000010">
    <property type="protein sequence ID" value="MDN4166986.1"/>
    <property type="molecule type" value="Genomic_DNA"/>
</dbReference>
<dbReference type="Pfam" id="PF08541">
    <property type="entry name" value="ACP_syn_III_C"/>
    <property type="match status" value="1"/>
</dbReference>
<dbReference type="PANTHER" id="PTHR34069">
    <property type="entry name" value="3-OXOACYL-[ACYL-CARRIER-PROTEIN] SYNTHASE 3"/>
    <property type="match status" value="1"/>
</dbReference>
<reference evidence="5" key="1">
    <citation type="submission" date="2023-06" db="EMBL/GenBank/DDBJ databases">
        <title>Cytophagales bacterium Strain LB-30, isolated from soil.</title>
        <authorList>
            <person name="Liu B."/>
        </authorList>
    </citation>
    <scope>NUCLEOTIDE SEQUENCE</scope>
    <source>
        <strain evidence="5">LB-30</strain>
    </source>
</reference>
<evidence type="ECO:0000256" key="1">
    <source>
        <dbReference type="ARBA" id="ARBA00022679"/>
    </source>
</evidence>
<evidence type="ECO:0000313" key="5">
    <source>
        <dbReference type="EMBL" id="MDN4166986.1"/>
    </source>
</evidence>
<dbReference type="InterPro" id="IPR013747">
    <property type="entry name" value="ACP_syn_III_C"/>
</dbReference>
<evidence type="ECO:0000256" key="2">
    <source>
        <dbReference type="ARBA" id="ARBA00023315"/>
    </source>
</evidence>
<dbReference type="InterPro" id="IPR016039">
    <property type="entry name" value="Thiolase-like"/>
</dbReference>
<name>A0ABT8FAI3_9BACT</name>
<feature type="domain" description="Beta-ketoacyl-[acyl-carrier-protein] synthase III C-terminal" evidence="3">
    <location>
        <begin position="228"/>
        <end position="314"/>
    </location>
</feature>
<evidence type="ECO:0000259" key="4">
    <source>
        <dbReference type="Pfam" id="PF08545"/>
    </source>
</evidence>
<proteinExistence type="predicted"/>
<feature type="domain" description="Beta-ketoacyl-[acyl-carrier-protein] synthase III N-terminal" evidence="4">
    <location>
        <begin position="107"/>
        <end position="177"/>
    </location>
</feature>
<evidence type="ECO:0000313" key="6">
    <source>
        <dbReference type="Proteomes" id="UP001168552"/>
    </source>
</evidence>
<gene>
    <name evidence="5" type="ORF">QWY31_15855</name>
</gene>
<accession>A0ABT8FAI3</accession>
<evidence type="ECO:0000259" key="3">
    <source>
        <dbReference type="Pfam" id="PF08541"/>
    </source>
</evidence>
<dbReference type="PANTHER" id="PTHR34069:SF2">
    <property type="entry name" value="BETA-KETOACYL-[ACYL-CARRIER-PROTEIN] SYNTHASE III"/>
    <property type="match status" value="1"/>
</dbReference>
<organism evidence="5 6">
    <name type="scientific">Shiella aurantiaca</name>
    <dbReference type="NCBI Taxonomy" id="3058365"/>
    <lineage>
        <taxon>Bacteria</taxon>
        <taxon>Pseudomonadati</taxon>
        <taxon>Bacteroidota</taxon>
        <taxon>Cytophagia</taxon>
        <taxon>Cytophagales</taxon>
        <taxon>Shiellaceae</taxon>
        <taxon>Shiella</taxon>
    </lineage>
</organism>
<keyword evidence="1" id="KW-0808">Transferase</keyword>
<dbReference type="InterPro" id="IPR013751">
    <property type="entry name" value="ACP_syn_III_N"/>
</dbReference>
<dbReference type="RefSeq" id="WP_320005573.1">
    <property type="nucleotide sequence ID" value="NZ_JAUHJS010000010.1"/>
</dbReference>
<dbReference type="CDD" id="cd00830">
    <property type="entry name" value="KAS_III"/>
    <property type="match status" value="1"/>
</dbReference>
<dbReference type="Pfam" id="PF08545">
    <property type="entry name" value="ACP_syn_III"/>
    <property type="match status" value="1"/>
</dbReference>
<dbReference type="Proteomes" id="UP001168552">
    <property type="component" value="Unassembled WGS sequence"/>
</dbReference>
<dbReference type="SUPFAM" id="SSF53901">
    <property type="entry name" value="Thiolase-like"/>
    <property type="match status" value="1"/>
</dbReference>
<protein>
    <submittedName>
        <fullName evidence="5">Ketoacyl-ACP synthase III</fullName>
    </submittedName>
</protein>
<keyword evidence="6" id="KW-1185">Reference proteome</keyword>
<keyword evidence="2" id="KW-0012">Acyltransferase</keyword>
<dbReference type="Gene3D" id="3.40.47.10">
    <property type="match status" value="2"/>
</dbReference>